<comment type="catalytic activity">
    <reaction evidence="1">
        <text>(7,8-dihydropterin-6-yl)methyl diphosphate + 4-aminobenzoate = 7,8-dihydropteroate + diphosphate</text>
        <dbReference type="Rhea" id="RHEA:19949"/>
        <dbReference type="ChEBI" id="CHEBI:17836"/>
        <dbReference type="ChEBI" id="CHEBI:17839"/>
        <dbReference type="ChEBI" id="CHEBI:33019"/>
        <dbReference type="ChEBI" id="CHEBI:72950"/>
        <dbReference type="EC" id="2.5.1.15"/>
    </reaction>
</comment>
<dbReference type="Pfam" id="PF00809">
    <property type="entry name" value="Pterin_bind"/>
    <property type="match status" value="1"/>
</dbReference>
<evidence type="ECO:0000256" key="11">
    <source>
        <dbReference type="ARBA" id="ARBA00030193"/>
    </source>
</evidence>
<comment type="similarity">
    <text evidence="4">Belongs to the DHPS family.</text>
</comment>
<dbReference type="InterPro" id="IPR006390">
    <property type="entry name" value="DHP_synth_dom"/>
</dbReference>
<keyword evidence="9" id="KW-0460">Magnesium</keyword>
<dbReference type="InterPro" id="IPR000489">
    <property type="entry name" value="Pterin-binding_dom"/>
</dbReference>
<evidence type="ECO:0000256" key="1">
    <source>
        <dbReference type="ARBA" id="ARBA00000012"/>
    </source>
</evidence>
<organism evidence="13 14">
    <name type="scientific">Geothermobacter hydrogeniphilus</name>
    <dbReference type="NCBI Taxonomy" id="1969733"/>
    <lineage>
        <taxon>Bacteria</taxon>
        <taxon>Pseudomonadati</taxon>
        <taxon>Thermodesulfobacteriota</taxon>
        <taxon>Desulfuromonadia</taxon>
        <taxon>Desulfuromonadales</taxon>
        <taxon>Geothermobacteraceae</taxon>
        <taxon>Geothermobacter</taxon>
    </lineage>
</organism>
<proteinExistence type="inferred from homology"/>
<protein>
    <recommendedName>
        <fullName evidence="6">Dihydropteroate synthase</fullName>
        <ecNumber evidence="5">2.5.1.15</ecNumber>
    </recommendedName>
    <alternativeName>
        <fullName evidence="11">Dihydropteroate pyrophosphorylase</fullName>
    </alternativeName>
</protein>
<dbReference type="PANTHER" id="PTHR20941:SF1">
    <property type="entry name" value="FOLIC ACID SYNTHESIS PROTEIN FOL1"/>
    <property type="match status" value="1"/>
</dbReference>
<dbReference type="Gene3D" id="3.20.20.20">
    <property type="entry name" value="Dihydropteroate synthase-like"/>
    <property type="match status" value="1"/>
</dbReference>
<evidence type="ECO:0000256" key="3">
    <source>
        <dbReference type="ARBA" id="ARBA00004763"/>
    </source>
</evidence>
<dbReference type="InterPro" id="IPR045031">
    <property type="entry name" value="DHP_synth-like"/>
</dbReference>
<dbReference type="GO" id="GO:0046872">
    <property type="term" value="F:metal ion binding"/>
    <property type="evidence" value="ECO:0007669"/>
    <property type="project" value="UniProtKB-KW"/>
</dbReference>
<dbReference type="GO" id="GO:0005829">
    <property type="term" value="C:cytosol"/>
    <property type="evidence" value="ECO:0007669"/>
    <property type="project" value="TreeGrafter"/>
</dbReference>
<comment type="pathway">
    <text evidence="3">Cofactor biosynthesis; tetrahydrofolate biosynthesis; 7,8-dihydrofolate from 2-amino-4-hydroxy-6-hydroxymethyl-7,8-dihydropteridine diphosphate and 4-aminobenzoate: step 1/2.</text>
</comment>
<evidence type="ECO:0000256" key="8">
    <source>
        <dbReference type="ARBA" id="ARBA00022723"/>
    </source>
</evidence>
<gene>
    <name evidence="13" type="primary">folP</name>
    <name evidence="13" type="ORF">C2E25_01525</name>
</gene>
<dbReference type="GO" id="GO:0046654">
    <property type="term" value="P:tetrahydrofolate biosynthetic process"/>
    <property type="evidence" value="ECO:0007669"/>
    <property type="project" value="TreeGrafter"/>
</dbReference>
<evidence type="ECO:0000256" key="10">
    <source>
        <dbReference type="ARBA" id="ARBA00022909"/>
    </source>
</evidence>
<evidence type="ECO:0000256" key="9">
    <source>
        <dbReference type="ARBA" id="ARBA00022842"/>
    </source>
</evidence>
<evidence type="ECO:0000256" key="6">
    <source>
        <dbReference type="ARBA" id="ARBA00016919"/>
    </source>
</evidence>
<dbReference type="EC" id="2.5.1.15" evidence="5"/>
<evidence type="ECO:0000256" key="2">
    <source>
        <dbReference type="ARBA" id="ARBA00001946"/>
    </source>
</evidence>
<dbReference type="PROSITE" id="PS50972">
    <property type="entry name" value="PTERIN_BINDING"/>
    <property type="match status" value="1"/>
</dbReference>
<reference evidence="13 14" key="1">
    <citation type="journal article" date="2018" name="Genome Announc.">
        <title>Genome Sequence of Geothermobacter sp. HR-1 Iron Reducer from the Loihi Seamount.</title>
        <authorList>
            <person name="Smith H."/>
            <person name="Abuyen K."/>
            <person name="Tremblay J."/>
            <person name="Savalia P."/>
            <person name="Perez-Rodriguez I."/>
            <person name="Emerson D."/>
            <person name="Tully B."/>
            <person name="Amend J."/>
        </authorList>
    </citation>
    <scope>NUCLEOTIDE SEQUENCE [LARGE SCALE GENOMIC DNA]</scope>
    <source>
        <strain evidence="13 14">HR-1</strain>
    </source>
</reference>
<name>A0A2K2HE56_9BACT</name>
<evidence type="ECO:0000256" key="4">
    <source>
        <dbReference type="ARBA" id="ARBA00009503"/>
    </source>
</evidence>
<keyword evidence="10" id="KW-0289">Folate biosynthesis</keyword>
<evidence type="ECO:0000313" key="13">
    <source>
        <dbReference type="EMBL" id="PNU21570.1"/>
    </source>
</evidence>
<evidence type="ECO:0000259" key="12">
    <source>
        <dbReference type="PROSITE" id="PS50972"/>
    </source>
</evidence>
<comment type="cofactor">
    <cofactor evidence="2">
        <name>Mg(2+)</name>
        <dbReference type="ChEBI" id="CHEBI:18420"/>
    </cofactor>
</comment>
<dbReference type="FunFam" id="3.20.20.20:FF:000006">
    <property type="entry name" value="Dihydropteroate synthase"/>
    <property type="match status" value="1"/>
</dbReference>
<dbReference type="Proteomes" id="UP000236340">
    <property type="component" value="Unassembled WGS sequence"/>
</dbReference>
<dbReference type="GO" id="GO:0004156">
    <property type="term" value="F:dihydropteroate synthase activity"/>
    <property type="evidence" value="ECO:0007669"/>
    <property type="project" value="UniProtKB-EC"/>
</dbReference>
<feature type="domain" description="Pterin-binding" evidence="12">
    <location>
        <begin position="1"/>
        <end position="252"/>
    </location>
</feature>
<sequence>MGILNLTPDSFYDGGCYTGLDGALRHAERMLAEGVDLIDVGGESTRPGAAVVSEEEELARVVPVVEALVGRLGPIISVDTSKSRVARECLAAGAHFVNDISGLSFDAEMAQVVAAAGAGLFLMHTPARPDRMQQQTGYDDLLGEVVAFLRRAMDQAEAAGVPHAKLAVDPGIGFGKDVTGNLELLRRLSELRCLGVPILLGTSRKSFIGRILDQQDPEQRLAGTLATVALGVSRGAMLHRVHDVAAARQTALMAWAVCRDPVVF</sequence>
<evidence type="ECO:0000256" key="5">
    <source>
        <dbReference type="ARBA" id="ARBA00012458"/>
    </source>
</evidence>
<dbReference type="PANTHER" id="PTHR20941">
    <property type="entry name" value="FOLATE SYNTHESIS PROTEINS"/>
    <property type="match status" value="1"/>
</dbReference>
<dbReference type="PROSITE" id="PS00793">
    <property type="entry name" value="DHPS_2"/>
    <property type="match status" value="1"/>
</dbReference>
<accession>A0A2K2HE56</accession>
<dbReference type="AlphaFoldDB" id="A0A2K2HE56"/>
<dbReference type="CDD" id="cd00739">
    <property type="entry name" value="DHPS"/>
    <property type="match status" value="1"/>
</dbReference>
<keyword evidence="7" id="KW-0808">Transferase</keyword>
<dbReference type="NCBIfam" id="TIGR01496">
    <property type="entry name" value="DHPS"/>
    <property type="match status" value="1"/>
</dbReference>
<comment type="caution">
    <text evidence="13">The sequence shown here is derived from an EMBL/GenBank/DDBJ whole genome shotgun (WGS) entry which is preliminary data.</text>
</comment>
<dbReference type="SUPFAM" id="SSF51717">
    <property type="entry name" value="Dihydropteroate synthetase-like"/>
    <property type="match status" value="1"/>
</dbReference>
<dbReference type="GO" id="GO:0046656">
    <property type="term" value="P:folic acid biosynthetic process"/>
    <property type="evidence" value="ECO:0007669"/>
    <property type="project" value="UniProtKB-KW"/>
</dbReference>
<evidence type="ECO:0000313" key="14">
    <source>
        <dbReference type="Proteomes" id="UP000236340"/>
    </source>
</evidence>
<evidence type="ECO:0000256" key="7">
    <source>
        <dbReference type="ARBA" id="ARBA00022679"/>
    </source>
</evidence>
<keyword evidence="8" id="KW-0479">Metal-binding</keyword>
<dbReference type="InterPro" id="IPR011005">
    <property type="entry name" value="Dihydropteroate_synth-like_sf"/>
</dbReference>
<dbReference type="EMBL" id="PPFX01000002">
    <property type="protein sequence ID" value="PNU21570.1"/>
    <property type="molecule type" value="Genomic_DNA"/>
</dbReference>